<reference evidence="2 3" key="1">
    <citation type="journal article" date="2017" name="Infect. Genet. Evol.">
        <title>Comparative genome analysis of fish pathogen Flavobacterium columnare reveals extensive sequence diversity within the species.</title>
        <authorList>
            <person name="Kayansamruaj P."/>
            <person name="Dong H.T."/>
            <person name="Hirono I."/>
            <person name="Kondo H."/>
            <person name="Senapin S."/>
            <person name="Rodkhum C."/>
        </authorList>
    </citation>
    <scope>NUCLEOTIDE SEQUENCE [LARGE SCALE GENOMIC DNA]</scope>
    <source>
        <strain evidence="2 3">1215</strain>
    </source>
</reference>
<feature type="domain" description="SH3b" evidence="1">
    <location>
        <begin position="130"/>
        <end position="194"/>
    </location>
</feature>
<proteinExistence type="predicted"/>
<dbReference type="Proteomes" id="UP000197768">
    <property type="component" value="Unassembled WGS sequence"/>
</dbReference>
<protein>
    <recommendedName>
        <fullName evidence="1">SH3b domain-containing protein</fullName>
    </recommendedName>
</protein>
<dbReference type="AlphaFoldDB" id="A0A246GFW8"/>
<evidence type="ECO:0000259" key="1">
    <source>
        <dbReference type="PROSITE" id="PS51781"/>
    </source>
</evidence>
<dbReference type="Gene3D" id="2.30.30.40">
    <property type="entry name" value="SH3 Domains"/>
    <property type="match status" value="1"/>
</dbReference>
<dbReference type="PROSITE" id="PS51781">
    <property type="entry name" value="SH3B"/>
    <property type="match status" value="1"/>
</dbReference>
<evidence type="ECO:0000313" key="3">
    <source>
        <dbReference type="Proteomes" id="UP000197768"/>
    </source>
</evidence>
<dbReference type="EMBL" id="MTCZ01000179">
    <property type="protein sequence ID" value="OWP83053.1"/>
    <property type="molecule type" value="Genomic_DNA"/>
</dbReference>
<name>A0A246GFW8_9FLAO</name>
<dbReference type="InterPro" id="IPR003646">
    <property type="entry name" value="SH3-like_bac-type"/>
</dbReference>
<dbReference type="RefSeq" id="WP_088394425.1">
    <property type="nucleotide sequence ID" value="NZ_MTCZ01000179.1"/>
</dbReference>
<comment type="caution">
    <text evidence="2">The sequence shown here is derived from an EMBL/GenBank/DDBJ whole genome shotgun (WGS) entry which is preliminary data.</text>
</comment>
<accession>A0A246GFW8</accession>
<gene>
    <name evidence="2" type="ORF">BWK59_12600</name>
</gene>
<sequence>MNVRKTNLRLLIVLINLIFSLNALSQNKLKPYIENLAKLKEVQHYQNYILSLNKKNKAVSYIVDDVDDFINETTKCYRIKVGYDNELRWECRYIFHVNVNNINEIYIDDINGEIVYLEVWRDRQNKRKLKIEYKIFDKDGYTNLRKEKNVKSEIITKINTGTSIKVIDNTGDWWFIQTNDGKKGYVHKSRIVSK</sequence>
<evidence type="ECO:0000313" key="2">
    <source>
        <dbReference type="EMBL" id="OWP83053.1"/>
    </source>
</evidence>
<dbReference type="SMART" id="SM00287">
    <property type="entry name" value="SH3b"/>
    <property type="match status" value="1"/>
</dbReference>
<dbReference type="Pfam" id="PF08239">
    <property type="entry name" value="SH3_3"/>
    <property type="match status" value="1"/>
</dbReference>
<organism evidence="2 3">
    <name type="scientific">Flavobacterium davisii</name>
    <dbReference type="NCBI Taxonomy" id="2906077"/>
    <lineage>
        <taxon>Bacteria</taxon>
        <taxon>Pseudomonadati</taxon>
        <taxon>Bacteroidota</taxon>
        <taxon>Flavobacteriia</taxon>
        <taxon>Flavobacteriales</taxon>
        <taxon>Flavobacteriaceae</taxon>
        <taxon>Flavobacterium</taxon>
    </lineage>
</organism>